<accession>A0A081RN59</accession>
<dbReference type="AlphaFoldDB" id="A0A081RN59"/>
<reference evidence="1 2" key="1">
    <citation type="submission" date="2014-06" db="EMBL/GenBank/DDBJ databases">
        <authorList>
            <person name="Ngugi D.K."/>
            <person name="Blom J."/>
            <person name="Alam I."/>
            <person name="Rashid M."/>
            <person name="Ba Alawi W."/>
            <person name="Zhang G."/>
            <person name="Hikmawan T."/>
            <person name="Guan Y."/>
            <person name="Antunes A."/>
            <person name="Siam R."/>
            <person name="ElDorry H."/>
            <person name="Bajic V."/>
            <person name="Stingl U."/>
        </authorList>
    </citation>
    <scope>NUCLEOTIDE SEQUENCE [LARGE SCALE GENOMIC DNA]</scope>
    <source>
        <strain evidence="1">SCGC AAA799-N04</strain>
    </source>
</reference>
<keyword evidence="2" id="KW-1185">Reference proteome</keyword>
<proteinExistence type="predicted"/>
<dbReference type="EMBL" id="JOKN01000013">
    <property type="protein sequence ID" value="KEQ56632.1"/>
    <property type="molecule type" value="Genomic_DNA"/>
</dbReference>
<comment type="caution">
    <text evidence="1">The sequence shown here is derived from an EMBL/GenBank/DDBJ whole genome shotgun (WGS) entry which is preliminary data.</text>
</comment>
<dbReference type="PATRIC" id="fig|1502293.3.peg.822"/>
<protein>
    <submittedName>
        <fullName evidence="1">Uncharacterized protein</fullName>
    </submittedName>
</protein>
<organism evidence="1 2">
    <name type="scientific">Marine Group I thaumarchaeote SCGC AAA799-N04</name>
    <dbReference type="NCBI Taxonomy" id="1502293"/>
    <lineage>
        <taxon>Archaea</taxon>
        <taxon>Nitrososphaerota</taxon>
        <taxon>Marine Group I</taxon>
    </lineage>
</organism>
<dbReference type="Proteomes" id="UP000028059">
    <property type="component" value="Unassembled WGS sequence"/>
</dbReference>
<sequence length="77" mass="9122">MPEITDEDKERVELLRLVSSSKHEFKNLTLEQLKRLQELVEKKDYSHDKKAHKSKVKLLGKINVRIYEMTEGRGIWG</sequence>
<evidence type="ECO:0000313" key="1">
    <source>
        <dbReference type="EMBL" id="KEQ56632.1"/>
    </source>
</evidence>
<evidence type="ECO:0000313" key="2">
    <source>
        <dbReference type="Proteomes" id="UP000028059"/>
    </source>
</evidence>
<gene>
    <name evidence="1" type="ORF">AAA799N04_00893</name>
</gene>
<name>A0A081RN59_9ARCH</name>